<dbReference type="Proteomes" id="UP000448943">
    <property type="component" value="Unassembled WGS sequence"/>
</dbReference>
<dbReference type="SMART" id="SM00065">
    <property type="entry name" value="GAF"/>
    <property type="match status" value="1"/>
</dbReference>
<dbReference type="OrthoDB" id="9795828at2"/>
<comment type="function">
    <text evidence="16">Member of the two-component regulatory system NreB/NreC involved in the control of dissimilatory nitrate/nitrite reduction in response to oxygen. NreB functions as a direct oxygen sensor histidine kinase which is autophosphorylated, in the absence of oxygen, probably at the conserved histidine residue, and transfers its phosphate group probably to a conserved aspartate residue of NreC. NreB/NreC activates the expression of the nitrate (narGHJI) and nitrite (nir) reductase operons, as well as the putative nitrate transporter gene narT.</text>
</comment>
<dbReference type="EC" id="2.7.13.3" evidence="4"/>
<dbReference type="GO" id="GO:0005737">
    <property type="term" value="C:cytoplasm"/>
    <property type="evidence" value="ECO:0007669"/>
    <property type="project" value="UniProtKB-SubCell"/>
</dbReference>
<dbReference type="Pfam" id="PF02518">
    <property type="entry name" value="HATPase_c"/>
    <property type="match status" value="1"/>
</dbReference>
<keyword evidence="7" id="KW-0963">Cytoplasm</keyword>
<evidence type="ECO:0000256" key="7">
    <source>
        <dbReference type="ARBA" id="ARBA00022490"/>
    </source>
</evidence>
<evidence type="ECO:0000256" key="1">
    <source>
        <dbReference type="ARBA" id="ARBA00000085"/>
    </source>
</evidence>
<dbReference type="GO" id="GO:0016020">
    <property type="term" value="C:membrane"/>
    <property type="evidence" value="ECO:0007669"/>
    <property type="project" value="InterPro"/>
</dbReference>
<evidence type="ECO:0000256" key="15">
    <source>
        <dbReference type="ARBA" id="ARBA00023014"/>
    </source>
</evidence>
<dbReference type="RefSeq" id="WP_160648090.1">
    <property type="nucleotide sequence ID" value="NZ_SIJB01000081.1"/>
</dbReference>
<dbReference type="PRINTS" id="PR00344">
    <property type="entry name" value="BCTRLSENSOR"/>
</dbReference>
<dbReference type="SMART" id="SM00387">
    <property type="entry name" value="HATPase_c"/>
    <property type="match status" value="1"/>
</dbReference>
<dbReference type="PROSITE" id="PS50109">
    <property type="entry name" value="HIS_KIN"/>
    <property type="match status" value="1"/>
</dbReference>
<evidence type="ECO:0000256" key="5">
    <source>
        <dbReference type="ARBA" id="ARBA00017322"/>
    </source>
</evidence>
<evidence type="ECO:0000313" key="19">
    <source>
        <dbReference type="EMBL" id="NBI31270.1"/>
    </source>
</evidence>
<keyword evidence="13" id="KW-0408">Iron</keyword>
<keyword evidence="6" id="KW-0004">4Fe-4S</keyword>
<dbReference type="InterPro" id="IPR011712">
    <property type="entry name" value="Sig_transdc_His_kin_sub3_dim/P"/>
</dbReference>
<reference evidence="19 20" key="1">
    <citation type="submission" date="2019-01" db="EMBL/GenBank/DDBJ databases">
        <title>Chengkuizengella sp. nov., isolated from deep-sea sediment of East Pacific Ocean.</title>
        <authorList>
            <person name="Yang J."/>
            <person name="Lai Q."/>
            <person name="Shao Z."/>
        </authorList>
    </citation>
    <scope>NUCLEOTIDE SEQUENCE [LARGE SCALE GENOMIC DNA]</scope>
    <source>
        <strain evidence="19 20">YPA3-1-1</strain>
    </source>
</reference>
<evidence type="ECO:0000256" key="3">
    <source>
        <dbReference type="ARBA" id="ARBA00004496"/>
    </source>
</evidence>
<evidence type="ECO:0000256" key="10">
    <source>
        <dbReference type="ARBA" id="ARBA00022741"/>
    </source>
</evidence>
<keyword evidence="11 19" id="KW-0418">Kinase</keyword>
<comment type="subcellular location">
    <subcellularLocation>
        <location evidence="3">Cytoplasm</location>
    </subcellularLocation>
</comment>
<dbReference type="InterPro" id="IPR005467">
    <property type="entry name" value="His_kinase_dom"/>
</dbReference>
<name>A0A6N9Q980_9BACL</name>
<dbReference type="CDD" id="cd16917">
    <property type="entry name" value="HATPase_UhpB-NarQ-NarX-like"/>
    <property type="match status" value="1"/>
</dbReference>
<dbReference type="Gene3D" id="1.20.5.1930">
    <property type="match status" value="1"/>
</dbReference>
<evidence type="ECO:0000256" key="6">
    <source>
        <dbReference type="ARBA" id="ARBA00022485"/>
    </source>
</evidence>
<organism evidence="19 20">
    <name type="scientific">Chengkuizengella marina</name>
    <dbReference type="NCBI Taxonomy" id="2507566"/>
    <lineage>
        <taxon>Bacteria</taxon>
        <taxon>Bacillati</taxon>
        <taxon>Bacillota</taxon>
        <taxon>Bacilli</taxon>
        <taxon>Bacillales</taxon>
        <taxon>Paenibacillaceae</taxon>
        <taxon>Chengkuizengella</taxon>
    </lineage>
</organism>
<dbReference type="Gene3D" id="3.30.450.40">
    <property type="match status" value="1"/>
</dbReference>
<evidence type="ECO:0000256" key="16">
    <source>
        <dbReference type="ARBA" id="ARBA00024827"/>
    </source>
</evidence>
<keyword evidence="20" id="KW-1185">Reference proteome</keyword>
<dbReference type="InterPro" id="IPR003018">
    <property type="entry name" value="GAF"/>
</dbReference>
<dbReference type="PANTHER" id="PTHR24421">
    <property type="entry name" value="NITRATE/NITRITE SENSOR PROTEIN NARX-RELATED"/>
    <property type="match status" value="1"/>
</dbReference>
<keyword evidence="10" id="KW-0547">Nucleotide-binding</keyword>
<dbReference type="SUPFAM" id="SSF55781">
    <property type="entry name" value="GAF domain-like"/>
    <property type="match status" value="1"/>
</dbReference>
<keyword evidence="9" id="KW-0479">Metal-binding</keyword>
<dbReference type="GO" id="GO:0005524">
    <property type="term" value="F:ATP binding"/>
    <property type="evidence" value="ECO:0007669"/>
    <property type="project" value="UniProtKB-KW"/>
</dbReference>
<keyword evidence="12" id="KW-0067">ATP-binding</keyword>
<comment type="cofactor">
    <cofactor evidence="2">
        <name>[4Fe-4S] cluster</name>
        <dbReference type="ChEBI" id="CHEBI:49883"/>
    </cofactor>
</comment>
<dbReference type="PANTHER" id="PTHR24421:SF40">
    <property type="entry name" value="SENSOR HISTIDINE KINASE YHCY"/>
    <property type="match status" value="1"/>
</dbReference>
<evidence type="ECO:0000313" key="20">
    <source>
        <dbReference type="Proteomes" id="UP000448943"/>
    </source>
</evidence>
<evidence type="ECO:0000256" key="8">
    <source>
        <dbReference type="ARBA" id="ARBA00022679"/>
    </source>
</evidence>
<evidence type="ECO:0000256" key="11">
    <source>
        <dbReference type="ARBA" id="ARBA00022777"/>
    </source>
</evidence>
<proteinExistence type="predicted"/>
<dbReference type="InterPro" id="IPR029016">
    <property type="entry name" value="GAF-like_dom_sf"/>
</dbReference>
<dbReference type="InterPro" id="IPR003594">
    <property type="entry name" value="HATPase_dom"/>
</dbReference>
<evidence type="ECO:0000259" key="18">
    <source>
        <dbReference type="PROSITE" id="PS50109"/>
    </source>
</evidence>
<evidence type="ECO:0000256" key="12">
    <source>
        <dbReference type="ARBA" id="ARBA00022840"/>
    </source>
</evidence>
<feature type="domain" description="Histidine kinase" evidence="18">
    <location>
        <begin position="398"/>
        <end position="487"/>
    </location>
</feature>
<evidence type="ECO:0000256" key="2">
    <source>
        <dbReference type="ARBA" id="ARBA00001966"/>
    </source>
</evidence>
<protein>
    <recommendedName>
        <fullName evidence="5">Oxygen sensor histidine kinase NreB</fullName>
        <ecNumber evidence="4">2.7.13.3</ecNumber>
    </recommendedName>
    <alternativeName>
        <fullName evidence="17">Nitrogen regulation protein B</fullName>
    </alternativeName>
</protein>
<keyword evidence="8" id="KW-0808">Transferase</keyword>
<gene>
    <name evidence="19" type="ORF">ERL59_20295</name>
</gene>
<dbReference type="SUPFAM" id="SSF55874">
    <property type="entry name" value="ATPase domain of HSP90 chaperone/DNA topoisomerase II/histidine kinase"/>
    <property type="match status" value="1"/>
</dbReference>
<dbReference type="GO" id="GO:0046872">
    <property type="term" value="F:metal ion binding"/>
    <property type="evidence" value="ECO:0007669"/>
    <property type="project" value="UniProtKB-KW"/>
</dbReference>
<evidence type="ECO:0000256" key="17">
    <source>
        <dbReference type="ARBA" id="ARBA00030800"/>
    </source>
</evidence>
<dbReference type="Pfam" id="PF13185">
    <property type="entry name" value="GAF_2"/>
    <property type="match status" value="1"/>
</dbReference>
<dbReference type="GO" id="GO:0046983">
    <property type="term" value="F:protein dimerization activity"/>
    <property type="evidence" value="ECO:0007669"/>
    <property type="project" value="InterPro"/>
</dbReference>
<sequence>MVNEKNIQKLTTLKVILQTINQVTDLNKMLQSVLKELIHIMDLKTGWIYFIDVDGNFKLVTDYNLPPALCHEDKKHMCEGSCWCIDRYHDGRLDKAANIIECKRIDDAIKYEWGDTEDVTHHATVPLKAGNENFGLLNVASPNKLEFNEEELALLESVAIQIGTAIKRLNFMNRDQKRASMFQKLGEVTTALHGDRNENYRLEYSASLIQIKFKYNRVQIECNENKHEEDIGSREEMISITQPFKLGETSGKITISNPSLDDIDRDIIEQLGQHLAIVFEHTRLNQKGHELALIQERNRLARDLHDSVNQLLFSLMLTVRGAKEMTEDQDIHEMLNYMQELSQDALKEMRALIWQLRPQNLEEGIVCALVAYGKVLGLNVSADVHGVGELPSIMEECLWRIGQEALNNIKKHAETTEVWIEFNRDHKNVEMNIRDQGIGFSINSEQHSPSLGLKSMRERAELFGGTVIIQSVSGKGTLLKVSLPMTKTYIDTHTLK</sequence>
<keyword evidence="14" id="KW-0902">Two-component regulatory system</keyword>
<comment type="caution">
    <text evidence="19">The sequence shown here is derived from an EMBL/GenBank/DDBJ whole genome shotgun (WGS) entry which is preliminary data.</text>
</comment>
<dbReference type="InterPro" id="IPR004358">
    <property type="entry name" value="Sig_transdc_His_kin-like_C"/>
</dbReference>
<evidence type="ECO:0000256" key="4">
    <source>
        <dbReference type="ARBA" id="ARBA00012438"/>
    </source>
</evidence>
<evidence type="ECO:0000256" key="14">
    <source>
        <dbReference type="ARBA" id="ARBA00023012"/>
    </source>
</evidence>
<evidence type="ECO:0000256" key="9">
    <source>
        <dbReference type="ARBA" id="ARBA00022723"/>
    </source>
</evidence>
<dbReference type="Pfam" id="PF07730">
    <property type="entry name" value="HisKA_3"/>
    <property type="match status" value="1"/>
</dbReference>
<accession>A0A6N9Q980</accession>
<dbReference type="EMBL" id="SIJB01000081">
    <property type="protein sequence ID" value="NBI31270.1"/>
    <property type="molecule type" value="Genomic_DNA"/>
</dbReference>
<dbReference type="GO" id="GO:0051539">
    <property type="term" value="F:4 iron, 4 sulfur cluster binding"/>
    <property type="evidence" value="ECO:0007669"/>
    <property type="project" value="UniProtKB-KW"/>
</dbReference>
<dbReference type="InterPro" id="IPR036890">
    <property type="entry name" value="HATPase_C_sf"/>
</dbReference>
<evidence type="ECO:0000256" key="13">
    <source>
        <dbReference type="ARBA" id="ARBA00023004"/>
    </source>
</evidence>
<dbReference type="Gene3D" id="3.30.565.10">
    <property type="entry name" value="Histidine kinase-like ATPase, C-terminal domain"/>
    <property type="match status" value="1"/>
</dbReference>
<comment type="catalytic activity">
    <reaction evidence="1">
        <text>ATP + protein L-histidine = ADP + protein N-phospho-L-histidine.</text>
        <dbReference type="EC" id="2.7.13.3"/>
    </reaction>
</comment>
<keyword evidence="15" id="KW-0411">Iron-sulfur</keyword>
<dbReference type="InterPro" id="IPR050482">
    <property type="entry name" value="Sensor_HK_TwoCompSys"/>
</dbReference>
<dbReference type="GO" id="GO:0000155">
    <property type="term" value="F:phosphorelay sensor kinase activity"/>
    <property type="evidence" value="ECO:0007669"/>
    <property type="project" value="InterPro"/>
</dbReference>
<dbReference type="AlphaFoldDB" id="A0A6N9Q980"/>